<evidence type="ECO:0000256" key="1">
    <source>
        <dbReference type="SAM" id="MobiDB-lite"/>
    </source>
</evidence>
<dbReference type="InterPro" id="IPR012340">
    <property type="entry name" value="NA-bd_OB-fold"/>
</dbReference>
<feature type="compositionally biased region" description="Basic and acidic residues" evidence="1">
    <location>
        <begin position="504"/>
        <end position="514"/>
    </location>
</feature>
<dbReference type="Gene3D" id="1.10.3500.10">
    <property type="entry name" value="Tex N-terminal region-like"/>
    <property type="match status" value="1"/>
</dbReference>
<dbReference type="Pfam" id="PF16921">
    <property type="entry name" value="Tex_YqgF"/>
    <property type="match status" value="1"/>
</dbReference>
<dbReference type="PROSITE" id="PS50126">
    <property type="entry name" value="S1"/>
    <property type="match status" value="1"/>
</dbReference>
<dbReference type="Pfam" id="PF17674">
    <property type="entry name" value="HHH_9"/>
    <property type="match status" value="1"/>
</dbReference>
<dbReference type="InterPro" id="IPR032639">
    <property type="entry name" value="Tex_YqgF"/>
</dbReference>
<dbReference type="Gene3D" id="2.40.50.140">
    <property type="entry name" value="Nucleic acid-binding proteins"/>
    <property type="match status" value="1"/>
</dbReference>
<dbReference type="AlphaFoldDB" id="A0A2G8JG07"/>
<dbReference type="InterPro" id="IPR023319">
    <property type="entry name" value="Tex-like_HTH_dom_sf"/>
</dbReference>
<dbReference type="SMART" id="SM00732">
    <property type="entry name" value="YqgFc"/>
    <property type="match status" value="1"/>
</dbReference>
<dbReference type="InterPro" id="IPR023323">
    <property type="entry name" value="Tex-like_dom_sf"/>
</dbReference>
<dbReference type="GO" id="GO:0006139">
    <property type="term" value="P:nucleobase-containing compound metabolic process"/>
    <property type="evidence" value="ECO:0007669"/>
    <property type="project" value="InterPro"/>
</dbReference>
<reference evidence="3 4" key="1">
    <citation type="journal article" date="2017" name="PLoS Biol.">
        <title>The sea cucumber genome provides insights into morphological evolution and visceral regeneration.</title>
        <authorList>
            <person name="Zhang X."/>
            <person name="Sun L."/>
            <person name="Yuan J."/>
            <person name="Sun Y."/>
            <person name="Gao Y."/>
            <person name="Zhang L."/>
            <person name="Li S."/>
            <person name="Dai H."/>
            <person name="Hamel J.F."/>
            <person name="Liu C."/>
            <person name="Yu Y."/>
            <person name="Liu S."/>
            <person name="Lin W."/>
            <person name="Guo K."/>
            <person name="Jin S."/>
            <person name="Xu P."/>
            <person name="Storey K.B."/>
            <person name="Huan P."/>
            <person name="Zhang T."/>
            <person name="Zhou Y."/>
            <person name="Zhang J."/>
            <person name="Lin C."/>
            <person name="Li X."/>
            <person name="Xing L."/>
            <person name="Huo D."/>
            <person name="Sun M."/>
            <person name="Wang L."/>
            <person name="Mercier A."/>
            <person name="Li F."/>
            <person name="Yang H."/>
            <person name="Xiang J."/>
        </authorList>
    </citation>
    <scope>NUCLEOTIDE SEQUENCE [LARGE SCALE GENOMIC DNA]</scope>
    <source>
        <strain evidence="3">Shaxun</strain>
        <tissue evidence="3">Muscle</tissue>
    </source>
</reference>
<dbReference type="GO" id="GO:0003735">
    <property type="term" value="F:structural constituent of ribosome"/>
    <property type="evidence" value="ECO:0007669"/>
    <property type="project" value="TreeGrafter"/>
</dbReference>
<dbReference type="Pfam" id="PF12836">
    <property type="entry name" value="HHH_3"/>
    <property type="match status" value="1"/>
</dbReference>
<dbReference type="Pfam" id="PF00575">
    <property type="entry name" value="S1"/>
    <property type="match status" value="1"/>
</dbReference>
<dbReference type="InterPro" id="IPR012337">
    <property type="entry name" value="RNaseH-like_sf"/>
</dbReference>
<dbReference type="STRING" id="307972.A0A2G8JG07"/>
<dbReference type="InterPro" id="IPR050437">
    <property type="entry name" value="Ribos_protein_bS1-like"/>
</dbReference>
<dbReference type="EMBL" id="MRZV01002106">
    <property type="protein sequence ID" value="PIK34680.1"/>
    <property type="molecule type" value="Genomic_DNA"/>
</dbReference>
<keyword evidence="4" id="KW-1185">Reference proteome</keyword>
<feature type="region of interest" description="Disordered" evidence="1">
    <location>
        <begin position="500"/>
        <end position="534"/>
    </location>
</feature>
<dbReference type="InterPro" id="IPR006641">
    <property type="entry name" value="YqgF/RNaseH-like_dom"/>
</dbReference>
<evidence type="ECO:0000259" key="2">
    <source>
        <dbReference type="PROSITE" id="PS50126"/>
    </source>
</evidence>
<dbReference type="SUPFAM" id="SSF158832">
    <property type="entry name" value="Tex N-terminal region-like"/>
    <property type="match status" value="1"/>
</dbReference>
<dbReference type="GO" id="GO:0003729">
    <property type="term" value="F:mRNA binding"/>
    <property type="evidence" value="ECO:0007669"/>
    <property type="project" value="TreeGrafter"/>
</dbReference>
<comment type="caution">
    <text evidence="3">The sequence shown here is derived from an EMBL/GenBank/DDBJ whole genome shotgun (WGS) entry which is preliminary data.</text>
</comment>
<sequence>MATTVQQHGCGKLRDVARLLQELKDVQAKAAYVAKQIQAKGKLTSIILRDLQRTTTVSEIECVFSPFKPASKKSLAERAKASGLEDAAKKFMKGGRMNFKLLVDPKTKGKEDVTAVQNGIMHIIAEIIASDKETLEQLKEISTDRESMIVVTPAKVRLDKNEKDPKKAKTASESHASLSENFDVYFRRKFFPLRDIQSFHVSHTEGPCINRAEKNGVMSVKVTFPDRAVRRFDSFIVRKWTPPEATTDEYKLWKATFLDVYERLLLPRLIREIRSGLTKNAQSESLAIFGSNLKHLLMSPPILGKTIMAIDPGFSHGCKVAIISQRSEILQTGVFYLRFPNNSSAMLIRYLTTFKCQTIAIGNGTACRETEVFVSRILQTPELRPLNCSYCIVNENGASIYSVSPLAIEEMPDLDPNIRSAVSIARRLQNPLAELVKIEPKHLGIASIRYVAGIGQAMAAKIIKHRVCEGPFINRSQLQEVKGLGKKTFQQCAGFIRVSPSETPENKTEDKVDSSKTSSEIHQCRGKKRKHHETLSHNPLDTTWIHPESYEAAERLVSIIGLSTADVGSSKMKQMLDKILRNAGDETLADNIGVDVHTLKIIMDGLKSPSNFDIRSDFSEPVFKKGVTSADDLRIGTKLTGQVVNVVGFGAFVDVGVGSDGLIHTSKMRGKLVVQGNKVEVCVDSISGSKGHHSKLKIGLQLLRVM</sequence>
<dbReference type="FunFam" id="3.30.420.140:FF:000001">
    <property type="entry name" value="RNA-binding transcriptional accessory protein"/>
    <property type="match status" value="1"/>
</dbReference>
<evidence type="ECO:0000313" key="3">
    <source>
        <dbReference type="EMBL" id="PIK34680.1"/>
    </source>
</evidence>
<dbReference type="GO" id="GO:0006412">
    <property type="term" value="P:translation"/>
    <property type="evidence" value="ECO:0007669"/>
    <property type="project" value="TreeGrafter"/>
</dbReference>
<dbReference type="PANTHER" id="PTHR10724">
    <property type="entry name" value="30S RIBOSOMAL PROTEIN S1"/>
    <property type="match status" value="1"/>
</dbReference>
<dbReference type="Proteomes" id="UP000230750">
    <property type="component" value="Unassembled WGS sequence"/>
</dbReference>
<evidence type="ECO:0000313" key="4">
    <source>
        <dbReference type="Proteomes" id="UP000230750"/>
    </source>
</evidence>
<name>A0A2G8JG07_STIJA</name>
<dbReference type="InterPro" id="IPR037027">
    <property type="entry name" value="YqgF/RNaseH-like_dom_sf"/>
</dbReference>
<dbReference type="InterPro" id="IPR041692">
    <property type="entry name" value="HHH_9"/>
</dbReference>
<dbReference type="SMART" id="SM00316">
    <property type="entry name" value="S1"/>
    <property type="match status" value="1"/>
</dbReference>
<dbReference type="PANTHER" id="PTHR10724:SF10">
    <property type="entry name" value="S1 RNA-BINDING DOMAIN-CONTAINING PROTEIN 1"/>
    <property type="match status" value="1"/>
</dbReference>
<proteinExistence type="predicted"/>
<dbReference type="Gene3D" id="3.30.420.140">
    <property type="entry name" value="YqgF/RNase H-like domain"/>
    <property type="match status" value="1"/>
</dbReference>
<dbReference type="InterPro" id="IPR003029">
    <property type="entry name" value="S1_domain"/>
</dbReference>
<feature type="domain" description="S1 motif" evidence="2">
    <location>
        <begin position="636"/>
        <end position="701"/>
    </location>
</feature>
<dbReference type="OrthoDB" id="995477at2759"/>
<gene>
    <name evidence="3" type="ORF">BSL78_28494</name>
</gene>
<accession>A0A2G8JG07</accession>
<dbReference type="Gene3D" id="1.10.10.650">
    <property type="entry name" value="RuvA domain 2-like"/>
    <property type="match status" value="1"/>
</dbReference>
<dbReference type="SUPFAM" id="SSF47781">
    <property type="entry name" value="RuvA domain 2-like"/>
    <property type="match status" value="2"/>
</dbReference>
<dbReference type="SUPFAM" id="SSF50249">
    <property type="entry name" value="Nucleic acid-binding proteins"/>
    <property type="match status" value="1"/>
</dbReference>
<organism evidence="3 4">
    <name type="scientific">Stichopus japonicus</name>
    <name type="common">Sea cucumber</name>
    <dbReference type="NCBI Taxonomy" id="307972"/>
    <lineage>
        <taxon>Eukaryota</taxon>
        <taxon>Metazoa</taxon>
        <taxon>Echinodermata</taxon>
        <taxon>Eleutherozoa</taxon>
        <taxon>Echinozoa</taxon>
        <taxon>Holothuroidea</taxon>
        <taxon>Aspidochirotacea</taxon>
        <taxon>Aspidochirotida</taxon>
        <taxon>Stichopodidae</taxon>
        <taxon>Apostichopus</taxon>
    </lineage>
</organism>
<protein>
    <submittedName>
        <fullName evidence="3">Putative S1 RNA-binding domain-containing protein 1</fullName>
    </submittedName>
</protein>
<dbReference type="SUPFAM" id="SSF53098">
    <property type="entry name" value="Ribonuclease H-like"/>
    <property type="match status" value="1"/>
</dbReference>
<dbReference type="InterPro" id="IPR010994">
    <property type="entry name" value="RuvA_2-like"/>
</dbReference>